<dbReference type="EMBL" id="WFLM01000004">
    <property type="protein sequence ID" value="KAB8037860.1"/>
    <property type="molecule type" value="Genomic_DNA"/>
</dbReference>
<reference evidence="1 2" key="1">
    <citation type="submission" date="2019-10" db="EMBL/GenBank/DDBJ databases">
        <title>New species of Slilvanegrellaceae.</title>
        <authorList>
            <person name="Pitt A."/>
            <person name="Hahn M.W."/>
        </authorList>
    </citation>
    <scope>NUCLEOTIDE SEQUENCE [LARGE SCALE GENOMIC DNA]</scope>
    <source>
        <strain evidence="1 2">SP-Ram-0.45-NSY-1</strain>
    </source>
</reference>
<keyword evidence="2" id="KW-1185">Reference proteome</keyword>
<name>A0A6N6VR25_9BACT</name>
<organism evidence="1 2">
    <name type="scientific">Silvanigrella paludirubra</name>
    <dbReference type="NCBI Taxonomy" id="2499159"/>
    <lineage>
        <taxon>Bacteria</taxon>
        <taxon>Pseudomonadati</taxon>
        <taxon>Bdellovibrionota</taxon>
        <taxon>Oligoflexia</taxon>
        <taxon>Silvanigrellales</taxon>
        <taxon>Silvanigrellaceae</taxon>
        <taxon>Silvanigrella</taxon>
    </lineage>
</organism>
<accession>A0A6N6VR25</accession>
<protein>
    <submittedName>
        <fullName evidence="1">Uncharacterized protein</fullName>
    </submittedName>
</protein>
<gene>
    <name evidence="1" type="ORF">GCL60_11845</name>
</gene>
<evidence type="ECO:0000313" key="2">
    <source>
        <dbReference type="Proteomes" id="UP000437748"/>
    </source>
</evidence>
<evidence type="ECO:0000313" key="1">
    <source>
        <dbReference type="EMBL" id="KAB8037860.1"/>
    </source>
</evidence>
<dbReference type="AlphaFoldDB" id="A0A6N6VR25"/>
<comment type="caution">
    <text evidence="1">The sequence shown here is derived from an EMBL/GenBank/DDBJ whole genome shotgun (WGS) entry which is preliminary data.</text>
</comment>
<proteinExistence type="predicted"/>
<dbReference type="OrthoDB" id="6928755at2"/>
<dbReference type="Proteomes" id="UP000437748">
    <property type="component" value="Unassembled WGS sequence"/>
</dbReference>
<sequence length="105" mass="12373">MSDSQIYAYFLKIMVKEDSFETIKALFFKHFMFDLQKYKSNIIINKMDNIEIKSLYLYKDQGIAVSITNEFRGVVVNLITDNNLFFRGIDNSILHPPPPLDRLFK</sequence>
<dbReference type="RefSeq" id="WP_153420938.1">
    <property type="nucleotide sequence ID" value="NZ_WFLM01000004.1"/>
</dbReference>